<organism evidence="11 12">
    <name type="scientific">Eiseniibacteriota bacterium</name>
    <dbReference type="NCBI Taxonomy" id="2212470"/>
    <lineage>
        <taxon>Bacteria</taxon>
        <taxon>Candidatus Eiseniibacteriota</taxon>
    </lineage>
</organism>
<comment type="caution">
    <text evidence="11">The sequence shown here is derived from an EMBL/GenBank/DDBJ whole genome shotgun (WGS) entry which is preliminary data.</text>
</comment>
<dbReference type="GO" id="GO:0005886">
    <property type="term" value="C:plasma membrane"/>
    <property type="evidence" value="ECO:0007669"/>
    <property type="project" value="UniProtKB-SubCell"/>
</dbReference>
<evidence type="ECO:0000259" key="10">
    <source>
        <dbReference type="Pfam" id="PF10099"/>
    </source>
</evidence>
<reference evidence="11 12" key="1">
    <citation type="journal article" date="2019" name="Nat. Microbiol.">
        <title>Mediterranean grassland soil C-N compound turnover is dependent on rainfall and depth, and is mediated by genomically divergent microorganisms.</title>
        <authorList>
            <person name="Diamond S."/>
            <person name="Andeer P.F."/>
            <person name="Li Z."/>
            <person name="Crits-Christoph A."/>
            <person name="Burstein D."/>
            <person name="Anantharaman K."/>
            <person name="Lane K.R."/>
            <person name="Thomas B.C."/>
            <person name="Pan C."/>
            <person name="Northen T.R."/>
            <person name="Banfield J.F."/>
        </authorList>
    </citation>
    <scope>NUCLEOTIDE SEQUENCE [LARGE SCALE GENOMIC DNA]</scope>
    <source>
        <strain evidence="11">WS_6</strain>
    </source>
</reference>
<evidence type="ECO:0000256" key="9">
    <source>
        <dbReference type="SAM" id="Phobius"/>
    </source>
</evidence>
<evidence type="ECO:0000313" key="11">
    <source>
        <dbReference type="EMBL" id="TMQ56907.1"/>
    </source>
</evidence>
<evidence type="ECO:0000256" key="6">
    <source>
        <dbReference type="ARBA" id="ARBA00023136"/>
    </source>
</evidence>
<accession>A0A538SZT2</accession>
<dbReference type="PANTHER" id="PTHR37461">
    <property type="entry name" value="ANTI-SIGMA-K FACTOR RSKA"/>
    <property type="match status" value="1"/>
</dbReference>
<dbReference type="Pfam" id="PF10099">
    <property type="entry name" value="RskA_C"/>
    <property type="match status" value="1"/>
</dbReference>
<sequence>MSQHRDEHLDLCAAYALGCLDEADRSRLEAHLSEPCDLCARALRDFGGSAVLLAASVPPALPGPALKSRVMAAVGAGVEGGPPKEGRIIPMRSRWAPLRRLGWALAACLLLATAILLTTTNHLRRELKRARDQAQSLSRDLDAERRWAAVLASPSARAASFSLTPAGEAELRARATVDPETHRAILVFENFKAPSGRDYELWALRGNTPVSLGLIRSEPGGRVVLRIEDIGDPATLTAFAVSLEPEGGSPTPNEPSGPIVMIGSLGG</sequence>
<keyword evidence="6 9" id="KW-0472">Membrane</keyword>
<evidence type="ECO:0000256" key="3">
    <source>
        <dbReference type="ARBA" id="ARBA00022475"/>
    </source>
</evidence>
<dbReference type="GO" id="GO:0016989">
    <property type="term" value="F:sigma factor antagonist activity"/>
    <property type="evidence" value="ECO:0007669"/>
    <property type="project" value="TreeGrafter"/>
</dbReference>
<keyword evidence="5 9" id="KW-1133">Transmembrane helix</keyword>
<evidence type="ECO:0000313" key="12">
    <source>
        <dbReference type="Proteomes" id="UP000316852"/>
    </source>
</evidence>
<dbReference type="InterPro" id="IPR041916">
    <property type="entry name" value="Anti_sigma_zinc_sf"/>
</dbReference>
<name>A0A538SZT2_UNCEI</name>
<protein>
    <recommendedName>
        <fullName evidence="8">Regulator of SigK</fullName>
    </recommendedName>
    <alternativeName>
        <fullName evidence="7">Sigma-K anti-sigma factor RskA</fullName>
    </alternativeName>
</protein>
<evidence type="ECO:0000256" key="2">
    <source>
        <dbReference type="ARBA" id="ARBA00004236"/>
    </source>
</evidence>
<evidence type="ECO:0000256" key="4">
    <source>
        <dbReference type="ARBA" id="ARBA00022692"/>
    </source>
</evidence>
<dbReference type="EMBL" id="VBOW01000073">
    <property type="protein sequence ID" value="TMQ56907.1"/>
    <property type="molecule type" value="Genomic_DNA"/>
</dbReference>
<dbReference type="Gene3D" id="1.10.10.1320">
    <property type="entry name" value="Anti-sigma factor, zinc-finger domain"/>
    <property type="match status" value="1"/>
</dbReference>
<feature type="domain" description="Anti-sigma K factor RskA C-terminal" evidence="10">
    <location>
        <begin position="104"/>
        <end position="259"/>
    </location>
</feature>
<evidence type="ECO:0000256" key="1">
    <source>
        <dbReference type="ARBA" id="ARBA00004167"/>
    </source>
</evidence>
<gene>
    <name evidence="11" type="ORF">E6K76_11970</name>
</gene>
<proteinExistence type="predicted"/>
<keyword evidence="4 9" id="KW-0812">Transmembrane</keyword>
<evidence type="ECO:0000256" key="8">
    <source>
        <dbReference type="ARBA" id="ARBA00030803"/>
    </source>
</evidence>
<dbReference type="InterPro" id="IPR018764">
    <property type="entry name" value="RskA_C"/>
</dbReference>
<comment type="subcellular location">
    <subcellularLocation>
        <location evidence="2">Cell membrane</location>
    </subcellularLocation>
    <subcellularLocation>
        <location evidence="1">Membrane</location>
        <topology evidence="1">Single-pass membrane protein</topology>
    </subcellularLocation>
</comment>
<dbReference type="Proteomes" id="UP000316852">
    <property type="component" value="Unassembled WGS sequence"/>
</dbReference>
<dbReference type="AlphaFoldDB" id="A0A538SZT2"/>
<feature type="transmembrane region" description="Helical" evidence="9">
    <location>
        <begin position="101"/>
        <end position="119"/>
    </location>
</feature>
<dbReference type="InterPro" id="IPR051474">
    <property type="entry name" value="Anti-sigma-K/W_factor"/>
</dbReference>
<dbReference type="GO" id="GO:0006417">
    <property type="term" value="P:regulation of translation"/>
    <property type="evidence" value="ECO:0007669"/>
    <property type="project" value="TreeGrafter"/>
</dbReference>
<dbReference type="PANTHER" id="PTHR37461:SF1">
    <property type="entry name" value="ANTI-SIGMA-K FACTOR RSKA"/>
    <property type="match status" value="1"/>
</dbReference>
<keyword evidence="3" id="KW-1003">Cell membrane</keyword>
<evidence type="ECO:0000256" key="5">
    <source>
        <dbReference type="ARBA" id="ARBA00022989"/>
    </source>
</evidence>
<evidence type="ECO:0000256" key="7">
    <source>
        <dbReference type="ARBA" id="ARBA00029829"/>
    </source>
</evidence>